<accession>A0A2P2K5G0</accession>
<dbReference type="InterPro" id="IPR000571">
    <property type="entry name" value="Znf_CCCH"/>
</dbReference>
<keyword evidence="1 4" id="KW-0479">Metal-binding</keyword>
<dbReference type="SMART" id="SM00356">
    <property type="entry name" value="ZnF_C3H1"/>
    <property type="match status" value="3"/>
</dbReference>
<evidence type="ECO:0000259" key="6">
    <source>
        <dbReference type="PROSITE" id="PS50103"/>
    </source>
</evidence>
<feature type="region of interest" description="Disordered" evidence="5">
    <location>
        <begin position="119"/>
        <end position="158"/>
    </location>
</feature>
<feature type="domain" description="C3H1-type" evidence="6">
    <location>
        <begin position="159"/>
        <end position="186"/>
    </location>
</feature>
<dbReference type="InterPro" id="IPR057031">
    <property type="entry name" value="SFR19-like_C"/>
</dbReference>
<dbReference type="InterPro" id="IPR052650">
    <property type="entry name" value="Zinc_finger_CCCH"/>
</dbReference>
<dbReference type="Pfam" id="PF18044">
    <property type="entry name" value="zf-CCCH_4"/>
    <property type="match status" value="1"/>
</dbReference>
<keyword evidence="2 4" id="KW-0863">Zinc-finger</keyword>
<feature type="compositionally biased region" description="Basic residues" evidence="5">
    <location>
        <begin position="123"/>
        <end position="139"/>
    </location>
</feature>
<feature type="domain" description="C3H1-type" evidence="6">
    <location>
        <begin position="279"/>
        <end position="306"/>
    </location>
</feature>
<dbReference type="PANTHER" id="PTHR36886:SF8">
    <property type="entry name" value="ZINC FINGER CCCH DOMAIN-CONTAINING PROTEIN 38"/>
    <property type="match status" value="1"/>
</dbReference>
<proteinExistence type="predicted"/>
<feature type="zinc finger region" description="C3H1-type" evidence="4">
    <location>
        <begin position="279"/>
        <end position="306"/>
    </location>
</feature>
<feature type="region of interest" description="Disordered" evidence="5">
    <location>
        <begin position="251"/>
        <end position="278"/>
    </location>
</feature>
<feature type="compositionally biased region" description="Basic and acidic residues" evidence="5">
    <location>
        <begin position="254"/>
        <end position="278"/>
    </location>
</feature>
<dbReference type="PROSITE" id="PS50103">
    <property type="entry name" value="ZF_C3H1"/>
    <property type="match status" value="3"/>
</dbReference>
<dbReference type="Gene3D" id="3.30.1370.210">
    <property type="match status" value="1"/>
</dbReference>
<evidence type="ECO:0000256" key="1">
    <source>
        <dbReference type="ARBA" id="ARBA00022723"/>
    </source>
</evidence>
<evidence type="ECO:0000256" key="4">
    <source>
        <dbReference type="PROSITE-ProRule" id="PRU00723"/>
    </source>
</evidence>
<dbReference type="SUPFAM" id="SSF90229">
    <property type="entry name" value="CCCH zinc finger"/>
    <property type="match status" value="1"/>
</dbReference>
<feature type="compositionally biased region" description="Basic and acidic residues" evidence="5">
    <location>
        <begin position="750"/>
        <end position="783"/>
    </location>
</feature>
<dbReference type="InterPro" id="IPR041367">
    <property type="entry name" value="Znf-CCCH_4"/>
</dbReference>
<evidence type="ECO:0000313" key="7">
    <source>
        <dbReference type="EMBL" id="MBX00967.1"/>
    </source>
</evidence>
<protein>
    <submittedName>
        <fullName evidence="7">Zinc finger CCCH domain-containing protein 38</fullName>
    </submittedName>
</protein>
<reference evidence="7" key="1">
    <citation type="submission" date="2018-02" db="EMBL/GenBank/DDBJ databases">
        <title>Rhizophora mucronata_Transcriptome.</title>
        <authorList>
            <person name="Meera S.P."/>
            <person name="Sreeshan A."/>
            <person name="Augustine A."/>
        </authorList>
    </citation>
    <scope>NUCLEOTIDE SEQUENCE</scope>
    <source>
        <tissue evidence="7">Leaf</tissue>
    </source>
</reference>
<evidence type="ECO:0000256" key="3">
    <source>
        <dbReference type="ARBA" id="ARBA00022833"/>
    </source>
</evidence>
<dbReference type="GO" id="GO:0008270">
    <property type="term" value="F:zinc ion binding"/>
    <property type="evidence" value="ECO:0007669"/>
    <property type="project" value="UniProtKB-KW"/>
</dbReference>
<dbReference type="EMBL" id="GGEC01020483">
    <property type="protein sequence ID" value="MBX00967.1"/>
    <property type="molecule type" value="Transcribed_RNA"/>
</dbReference>
<feature type="region of interest" description="Disordered" evidence="5">
    <location>
        <begin position="33"/>
        <end position="77"/>
    </location>
</feature>
<dbReference type="Gene3D" id="4.10.1000.10">
    <property type="entry name" value="Zinc finger, CCCH-type"/>
    <property type="match status" value="1"/>
</dbReference>
<dbReference type="InterPro" id="IPR036855">
    <property type="entry name" value="Znf_CCCH_sf"/>
</dbReference>
<dbReference type="AlphaFoldDB" id="A0A2P2K5G0"/>
<dbReference type="PANTHER" id="PTHR36886">
    <property type="entry name" value="PROTEIN FRIGIDA-ESSENTIAL 1"/>
    <property type="match status" value="1"/>
</dbReference>
<keyword evidence="3 4" id="KW-0862">Zinc</keyword>
<feature type="region of interest" description="Disordered" evidence="5">
    <location>
        <begin position="190"/>
        <end position="215"/>
    </location>
</feature>
<sequence length="879" mass="98355">MSGNGRKRDSKWDLKEESRNSFENLQDHAWIGKSGTSFHDKESRHGWASPDSATDHLKCSSVETLSGRRNFHRDDGVDEDHNRALKAMTEWDENESYGMRMSPGLDDWRQQIPCYSPKNEWKRSRRTRSPTRSRSRSRSPVHGFSRESGAYDRNRSRSGLSDQLCRDFSIGRCRRGSHCEFLHQRHEDSWERHRKPVTSRYSSPPDARDYSAGGGRQADCCNDFLKGNCRRGASCRFPHDGAPDISGRWHRSGVFRERDNDRRNRDASPDRHSERETRRAADIPCKFFAVGNCRNGKYCRFSHQVETRASPDRSRNDRWFLGRDSDDVEKPWNGPKWSDTITSSRAAEIGDYKNERMSASDPRFDKWSMEDRRGHNPNENKRIIDTKSVENDKRDTLQWKMDKAGDNMHPAEPRAAENWLGDMEMSPEWNPGLQPSNHIDKGQDASIRTSEAGVTQDASGGVHDAVAVVSRIHEKSFHQHDYNSREADAIVFAHDDTTVTGKTVSHIDVSATSFPSQIFNQNGPNSNSLPHPSLKVIGQSPVTDSSLPRVGNMVHAAHQSLLQNEGANKPDAGGANVNNSSSGIPMGPNTVSGEQLAQLANDIQASLVQLLANKQQLPEHFAAHSSHNGADVPSLSTAGGCVKPESAVMVQPSLAVGPHKQYDPICDSIEPEKHDCRIIPIEQNSIADGKQEMSLKNLSAPSSPGALNDGDNNVLCSSGEPHNEGYPPNLQEPDTKSEVMKESNGVGVRDSAKVEKEFRNAPENDPLDKIDGDGKPDESKKSKDAKGIRAFKFALVQFVKEVLKPKWKEGQMSKDAYKNIVKKVVDKVTGTMQGSNVPQTQEKIEQYLSFAKPKLTKLVQVRMDKLVPIIFDCKENEKI</sequence>
<feature type="zinc finger region" description="C3H1-type" evidence="4">
    <location>
        <begin position="215"/>
        <end position="242"/>
    </location>
</feature>
<feature type="region of interest" description="Disordered" evidence="5">
    <location>
        <begin position="696"/>
        <end position="783"/>
    </location>
</feature>
<dbReference type="Pfam" id="PF23030">
    <property type="entry name" value="SCAF11-like_C"/>
    <property type="match status" value="1"/>
</dbReference>
<name>A0A2P2K5G0_RHIMU</name>
<feature type="zinc finger region" description="C3H1-type" evidence="4">
    <location>
        <begin position="159"/>
        <end position="186"/>
    </location>
</feature>
<feature type="domain" description="C3H1-type" evidence="6">
    <location>
        <begin position="215"/>
        <end position="242"/>
    </location>
</feature>
<evidence type="ECO:0000256" key="5">
    <source>
        <dbReference type="SAM" id="MobiDB-lite"/>
    </source>
</evidence>
<organism evidence="7">
    <name type="scientific">Rhizophora mucronata</name>
    <name type="common">Asiatic mangrove</name>
    <dbReference type="NCBI Taxonomy" id="61149"/>
    <lineage>
        <taxon>Eukaryota</taxon>
        <taxon>Viridiplantae</taxon>
        <taxon>Streptophyta</taxon>
        <taxon>Embryophyta</taxon>
        <taxon>Tracheophyta</taxon>
        <taxon>Spermatophyta</taxon>
        <taxon>Magnoliopsida</taxon>
        <taxon>eudicotyledons</taxon>
        <taxon>Gunneridae</taxon>
        <taxon>Pentapetalae</taxon>
        <taxon>rosids</taxon>
        <taxon>fabids</taxon>
        <taxon>Malpighiales</taxon>
        <taxon>Rhizophoraceae</taxon>
        <taxon>Rhizophora</taxon>
    </lineage>
</organism>
<evidence type="ECO:0000256" key="2">
    <source>
        <dbReference type="ARBA" id="ARBA00022771"/>
    </source>
</evidence>